<dbReference type="EMBL" id="MU005773">
    <property type="protein sequence ID" value="KAF2707645.1"/>
    <property type="molecule type" value="Genomic_DNA"/>
</dbReference>
<dbReference type="Proteomes" id="UP000799428">
    <property type="component" value="Unassembled WGS sequence"/>
</dbReference>
<keyword evidence="2" id="KW-1185">Reference proteome</keyword>
<sequence>MSPVVVSLKFRATTRRKSIEVDYMKLKGLCRHPDFLVKNSSYDFSLPSAFIRYLDIFVNWIDNGVYKPRDNWSQGTLPSLYCWLLGERLMCESFQDAAMMNMYFHYYEALDPNTPHLMKSGTLITGYALRVALKHSTERDSLFRQFLYDMAMVRRPEAEWVAQAIDHPGWANEKKRHMGIVAPIEAYLNSNHMTQGKRYPIRLALPVSSENPM</sequence>
<accession>A0A6G1K543</accession>
<organism evidence="1 2">
    <name type="scientific">Pleomassaria siparia CBS 279.74</name>
    <dbReference type="NCBI Taxonomy" id="1314801"/>
    <lineage>
        <taxon>Eukaryota</taxon>
        <taxon>Fungi</taxon>
        <taxon>Dikarya</taxon>
        <taxon>Ascomycota</taxon>
        <taxon>Pezizomycotina</taxon>
        <taxon>Dothideomycetes</taxon>
        <taxon>Pleosporomycetidae</taxon>
        <taxon>Pleosporales</taxon>
        <taxon>Pleomassariaceae</taxon>
        <taxon>Pleomassaria</taxon>
    </lineage>
</organism>
<dbReference type="AlphaFoldDB" id="A0A6G1K543"/>
<evidence type="ECO:0000313" key="2">
    <source>
        <dbReference type="Proteomes" id="UP000799428"/>
    </source>
</evidence>
<proteinExistence type="predicted"/>
<evidence type="ECO:0000313" key="1">
    <source>
        <dbReference type="EMBL" id="KAF2707645.1"/>
    </source>
</evidence>
<protein>
    <submittedName>
        <fullName evidence="1">Uncharacterized protein</fullName>
    </submittedName>
</protein>
<gene>
    <name evidence="1" type="ORF">K504DRAFT_535280</name>
</gene>
<name>A0A6G1K543_9PLEO</name>
<reference evidence="1" key="1">
    <citation type="journal article" date="2020" name="Stud. Mycol.">
        <title>101 Dothideomycetes genomes: a test case for predicting lifestyles and emergence of pathogens.</title>
        <authorList>
            <person name="Haridas S."/>
            <person name="Albert R."/>
            <person name="Binder M."/>
            <person name="Bloem J."/>
            <person name="Labutti K."/>
            <person name="Salamov A."/>
            <person name="Andreopoulos B."/>
            <person name="Baker S."/>
            <person name="Barry K."/>
            <person name="Bills G."/>
            <person name="Bluhm B."/>
            <person name="Cannon C."/>
            <person name="Castanera R."/>
            <person name="Culley D."/>
            <person name="Daum C."/>
            <person name="Ezra D."/>
            <person name="Gonzalez J."/>
            <person name="Henrissat B."/>
            <person name="Kuo A."/>
            <person name="Liang C."/>
            <person name="Lipzen A."/>
            <person name="Lutzoni F."/>
            <person name="Magnuson J."/>
            <person name="Mondo S."/>
            <person name="Nolan M."/>
            <person name="Ohm R."/>
            <person name="Pangilinan J."/>
            <person name="Park H.-J."/>
            <person name="Ramirez L."/>
            <person name="Alfaro M."/>
            <person name="Sun H."/>
            <person name="Tritt A."/>
            <person name="Yoshinaga Y."/>
            <person name="Zwiers L.-H."/>
            <person name="Turgeon B."/>
            <person name="Goodwin S."/>
            <person name="Spatafora J."/>
            <person name="Crous P."/>
            <person name="Grigoriev I."/>
        </authorList>
    </citation>
    <scope>NUCLEOTIDE SEQUENCE</scope>
    <source>
        <strain evidence="1">CBS 279.74</strain>
    </source>
</reference>